<dbReference type="EMBL" id="VFPU01000001">
    <property type="protein sequence ID" value="TQM97673.1"/>
    <property type="molecule type" value="Genomic_DNA"/>
</dbReference>
<dbReference type="Gene3D" id="3.40.50.970">
    <property type="match status" value="1"/>
</dbReference>
<dbReference type="GO" id="GO:0045333">
    <property type="term" value="P:cellular respiration"/>
    <property type="evidence" value="ECO:0007669"/>
    <property type="project" value="UniProtKB-ARBA"/>
</dbReference>
<feature type="region of interest" description="Disordered" evidence="2">
    <location>
        <begin position="352"/>
        <end position="396"/>
    </location>
</feature>
<dbReference type="InterPro" id="IPR051457">
    <property type="entry name" value="2-oxoacid:Fd_oxidoreductase"/>
</dbReference>
<evidence type="ECO:0000256" key="2">
    <source>
        <dbReference type="SAM" id="MobiDB-lite"/>
    </source>
</evidence>
<organism evidence="4 5">
    <name type="scientific">Ornithinimicrobium humiphilum</name>
    <dbReference type="NCBI Taxonomy" id="125288"/>
    <lineage>
        <taxon>Bacteria</taxon>
        <taxon>Bacillati</taxon>
        <taxon>Actinomycetota</taxon>
        <taxon>Actinomycetes</taxon>
        <taxon>Micrococcales</taxon>
        <taxon>Ornithinimicrobiaceae</taxon>
        <taxon>Ornithinimicrobium</taxon>
    </lineage>
</organism>
<evidence type="ECO:0000259" key="3">
    <source>
        <dbReference type="Pfam" id="PF02775"/>
    </source>
</evidence>
<dbReference type="SUPFAM" id="SSF52518">
    <property type="entry name" value="Thiamin diphosphate-binding fold (THDP-binding)"/>
    <property type="match status" value="1"/>
</dbReference>
<dbReference type="PANTHER" id="PTHR48084">
    <property type="entry name" value="2-OXOGLUTARATE OXIDOREDUCTASE SUBUNIT KORB-RELATED"/>
    <property type="match status" value="1"/>
</dbReference>
<comment type="caution">
    <text evidence="4">The sequence shown here is derived from an EMBL/GenBank/DDBJ whole genome shotgun (WGS) entry which is preliminary data.</text>
</comment>
<gene>
    <name evidence="4" type="ORF">FB476_2596</name>
</gene>
<keyword evidence="1" id="KW-0560">Oxidoreductase</keyword>
<evidence type="ECO:0000256" key="1">
    <source>
        <dbReference type="ARBA" id="ARBA00023002"/>
    </source>
</evidence>
<dbReference type="GO" id="GO:0000287">
    <property type="term" value="F:magnesium ion binding"/>
    <property type="evidence" value="ECO:0007669"/>
    <property type="project" value="UniProtKB-ARBA"/>
</dbReference>
<proteinExistence type="predicted"/>
<sequence>MTIDIGMPIPRSGTGAVPRLPEGERLTKRDFTSDQEVRWCPGCGDYAVLAAVQGFLPELGLRRENIVFVSGIGCSSRFPYYLDTYGMHSIHGRAPAIATGLATAREDLSVWVVTGDGDALSIGGNHLIHAMRRNVNLTILLFNNKIYGLTKGQYSPTSEVGAITKSTPAGSVDRPFNPVSLALGAEATFVARTMDSDRAHLTEVLRAAAAHRGTALVEIYQNCPIFNDGAFQLLKDRDEATARIAHLRAGEPVRVGPDNVVVRDEQGRMVVVTEAGTDPARVVVHDPAADDPSTAFALSRLDDPTMQHVPMGIFRQVERPTYDDLVREQVEAAVSADAGVSGEERLARLLHGPDTWTVDGTRAGEAEQTLDGERTDGPTPAAGDALRAEGERTLVE</sequence>
<dbReference type="Proteomes" id="UP000315133">
    <property type="component" value="Unassembled WGS sequence"/>
</dbReference>
<dbReference type="GO" id="GO:0016625">
    <property type="term" value="F:oxidoreductase activity, acting on the aldehyde or oxo group of donors, iron-sulfur protein as acceptor"/>
    <property type="evidence" value="ECO:0007669"/>
    <property type="project" value="UniProtKB-ARBA"/>
</dbReference>
<dbReference type="Pfam" id="PF02775">
    <property type="entry name" value="TPP_enzyme_C"/>
    <property type="match status" value="1"/>
</dbReference>
<evidence type="ECO:0000313" key="5">
    <source>
        <dbReference type="Proteomes" id="UP000315133"/>
    </source>
</evidence>
<dbReference type="CDD" id="cd03375">
    <property type="entry name" value="TPP_OGFOR"/>
    <property type="match status" value="1"/>
</dbReference>
<feature type="domain" description="Thiamine pyrophosphate enzyme TPP-binding" evidence="3">
    <location>
        <begin position="72"/>
        <end position="219"/>
    </location>
</feature>
<name>A0A543KRG0_9MICO</name>
<dbReference type="PANTHER" id="PTHR48084:SF4">
    <property type="entry name" value="2-OXOGLUTARATE OXIDOREDUCTASE SUBUNIT KORB"/>
    <property type="match status" value="1"/>
</dbReference>
<reference evidence="4 5" key="1">
    <citation type="submission" date="2019-06" db="EMBL/GenBank/DDBJ databases">
        <title>Sequencing the genomes of 1000 actinobacteria strains.</title>
        <authorList>
            <person name="Klenk H.-P."/>
        </authorList>
    </citation>
    <scope>NUCLEOTIDE SEQUENCE [LARGE SCALE GENOMIC DNA]</scope>
    <source>
        <strain evidence="4 5">DSM 12362</strain>
    </source>
</reference>
<feature type="compositionally biased region" description="Basic and acidic residues" evidence="2">
    <location>
        <begin position="386"/>
        <end position="396"/>
    </location>
</feature>
<accession>A0A543KRG0</accession>
<dbReference type="InterPro" id="IPR029061">
    <property type="entry name" value="THDP-binding"/>
</dbReference>
<dbReference type="GO" id="GO:0030976">
    <property type="term" value="F:thiamine pyrophosphate binding"/>
    <property type="evidence" value="ECO:0007669"/>
    <property type="project" value="InterPro"/>
</dbReference>
<evidence type="ECO:0000313" key="4">
    <source>
        <dbReference type="EMBL" id="TQM97673.1"/>
    </source>
</evidence>
<dbReference type="InterPro" id="IPR011766">
    <property type="entry name" value="TPP_enzyme_TPP-bd"/>
</dbReference>
<dbReference type="AlphaFoldDB" id="A0A543KRG0"/>
<dbReference type="RefSeq" id="WP_238329698.1">
    <property type="nucleotide sequence ID" value="NZ_BAAAIL010000001.1"/>
</dbReference>
<keyword evidence="5" id="KW-1185">Reference proteome</keyword>
<protein>
    <submittedName>
        <fullName evidence="4">2-oxoglutarate ferredoxin oxidoreductase subunit beta</fullName>
    </submittedName>
</protein>